<proteinExistence type="predicted"/>
<dbReference type="AlphaFoldDB" id="A0A0E9PDA1"/>
<name>A0A0E9PDA1_ANGAN</name>
<reference evidence="1" key="1">
    <citation type="submission" date="2014-11" db="EMBL/GenBank/DDBJ databases">
        <authorList>
            <person name="Amaro Gonzalez C."/>
        </authorList>
    </citation>
    <scope>NUCLEOTIDE SEQUENCE</scope>
</reference>
<sequence length="31" mass="3401">MNCSLHHVPVFFSVGVSEARNLTSLVSAKRN</sequence>
<reference evidence="1" key="2">
    <citation type="journal article" date="2015" name="Fish Shellfish Immunol.">
        <title>Early steps in the European eel (Anguilla anguilla)-Vibrio vulnificus interaction in the gills: Role of the RtxA13 toxin.</title>
        <authorList>
            <person name="Callol A."/>
            <person name="Pajuelo D."/>
            <person name="Ebbesson L."/>
            <person name="Teles M."/>
            <person name="MacKenzie S."/>
            <person name="Amaro C."/>
        </authorList>
    </citation>
    <scope>NUCLEOTIDE SEQUENCE</scope>
</reference>
<evidence type="ECO:0000313" key="1">
    <source>
        <dbReference type="EMBL" id="JAH02040.1"/>
    </source>
</evidence>
<accession>A0A0E9PDA1</accession>
<protein>
    <submittedName>
        <fullName evidence="1">Uncharacterized protein</fullName>
    </submittedName>
</protein>
<dbReference type="EMBL" id="GBXM01106537">
    <property type="protein sequence ID" value="JAH02040.1"/>
    <property type="molecule type" value="Transcribed_RNA"/>
</dbReference>
<organism evidence="1">
    <name type="scientific">Anguilla anguilla</name>
    <name type="common">European freshwater eel</name>
    <name type="synonym">Muraena anguilla</name>
    <dbReference type="NCBI Taxonomy" id="7936"/>
    <lineage>
        <taxon>Eukaryota</taxon>
        <taxon>Metazoa</taxon>
        <taxon>Chordata</taxon>
        <taxon>Craniata</taxon>
        <taxon>Vertebrata</taxon>
        <taxon>Euteleostomi</taxon>
        <taxon>Actinopterygii</taxon>
        <taxon>Neopterygii</taxon>
        <taxon>Teleostei</taxon>
        <taxon>Anguilliformes</taxon>
        <taxon>Anguillidae</taxon>
        <taxon>Anguilla</taxon>
    </lineage>
</organism>